<organism evidence="1">
    <name type="scientific">Sesamum latifolium</name>
    <dbReference type="NCBI Taxonomy" id="2727402"/>
    <lineage>
        <taxon>Eukaryota</taxon>
        <taxon>Viridiplantae</taxon>
        <taxon>Streptophyta</taxon>
        <taxon>Embryophyta</taxon>
        <taxon>Tracheophyta</taxon>
        <taxon>Spermatophyta</taxon>
        <taxon>Magnoliopsida</taxon>
        <taxon>eudicotyledons</taxon>
        <taxon>Gunneridae</taxon>
        <taxon>Pentapetalae</taxon>
        <taxon>asterids</taxon>
        <taxon>lamiids</taxon>
        <taxon>Lamiales</taxon>
        <taxon>Pedaliaceae</taxon>
        <taxon>Sesamum</taxon>
    </lineage>
</organism>
<protein>
    <recommendedName>
        <fullName evidence="2">G-patch domain-containing protein</fullName>
    </recommendedName>
</protein>
<comment type="caution">
    <text evidence="1">The sequence shown here is derived from an EMBL/GenBank/DDBJ whole genome shotgun (WGS) entry which is preliminary data.</text>
</comment>
<name>A0AAW2XVM8_9LAMI</name>
<reference evidence="1" key="2">
    <citation type="journal article" date="2024" name="Plant">
        <title>Genomic evolution and insights into agronomic trait innovations of Sesamum species.</title>
        <authorList>
            <person name="Miao H."/>
            <person name="Wang L."/>
            <person name="Qu L."/>
            <person name="Liu H."/>
            <person name="Sun Y."/>
            <person name="Le M."/>
            <person name="Wang Q."/>
            <person name="Wei S."/>
            <person name="Zheng Y."/>
            <person name="Lin W."/>
            <person name="Duan Y."/>
            <person name="Cao H."/>
            <person name="Xiong S."/>
            <person name="Wang X."/>
            <person name="Wei L."/>
            <person name="Li C."/>
            <person name="Ma Q."/>
            <person name="Ju M."/>
            <person name="Zhao R."/>
            <person name="Li G."/>
            <person name="Mu C."/>
            <person name="Tian Q."/>
            <person name="Mei H."/>
            <person name="Zhang T."/>
            <person name="Gao T."/>
            <person name="Zhang H."/>
        </authorList>
    </citation>
    <scope>NUCLEOTIDE SEQUENCE</scope>
    <source>
        <strain evidence="1">KEN1</strain>
    </source>
</reference>
<gene>
    <name evidence="1" type="ORF">Slati_0921200</name>
</gene>
<dbReference type="PANTHER" id="PTHR33437:SF2">
    <property type="entry name" value="OS06G0361200 PROTEIN"/>
    <property type="match status" value="1"/>
</dbReference>
<proteinExistence type="predicted"/>
<reference evidence="1" key="1">
    <citation type="submission" date="2020-06" db="EMBL/GenBank/DDBJ databases">
        <authorList>
            <person name="Li T."/>
            <person name="Hu X."/>
            <person name="Zhang T."/>
            <person name="Song X."/>
            <person name="Zhang H."/>
            <person name="Dai N."/>
            <person name="Sheng W."/>
            <person name="Hou X."/>
            <person name="Wei L."/>
        </authorList>
    </citation>
    <scope>NUCLEOTIDE SEQUENCE</scope>
    <source>
        <strain evidence="1">KEN1</strain>
        <tissue evidence="1">Leaf</tissue>
    </source>
</reference>
<dbReference type="AlphaFoldDB" id="A0AAW2XVM8"/>
<evidence type="ECO:0000313" key="1">
    <source>
        <dbReference type="EMBL" id="KAL0455820.1"/>
    </source>
</evidence>
<sequence>MVELTNSRQWNEEPVIDYINRWRNLSFNCKDRLSEASAIEMCIQGMHWGLRYILQGILPKSFEELATRAHDMELSMIASGVEGPPIQELRSTKEKQEIKKGGKPFLKTPSKESMAVNVAPFKLKGIVKDSIALKNNVPYEKSQRKLTLKEMQARQYPFLDSDIPGIFDDLLEANLIDLPKMKHPEEAERKDDPKYCKYHRLVGHTIQDCFVFKDKVMQLARQGKISLEEDSAAANVIMIKSGYLDSNKNSCNVVHGDDIEDELVEKEDSFDADDCMSTITFTDEDLLLGSKPHNCLLFVAGYVHELSNSRLIIQGFNQGGQRAVGIIRLQLTMEDMVSTALFHVIDAKTSYNMLLDHPWLHENAVVPSTWHQFFKYCHNGIVKKVLGDSKPFTEAESHFADAKYYIEGAKKEKEISLKQPLKPPLKGFVPSTQEEGGHEALAIDEKGFDPKAFKLLVKAGYNPKEKPSLGKLPPEATGKMLHGLNATQIMLKEKGHAVQDSRVGLGFTPPKPVRIIIKRVNSNYIIEGFSSTEDDKGKENPRESVFNRLGPHRKALHGIANK</sequence>
<dbReference type="PANTHER" id="PTHR33437">
    <property type="entry name" value="OS06G0361200 PROTEIN"/>
    <property type="match status" value="1"/>
</dbReference>
<evidence type="ECO:0008006" key="2">
    <source>
        <dbReference type="Google" id="ProtNLM"/>
    </source>
</evidence>
<accession>A0AAW2XVM8</accession>
<dbReference type="EMBL" id="JACGWN010000003">
    <property type="protein sequence ID" value="KAL0455820.1"/>
    <property type="molecule type" value="Genomic_DNA"/>
</dbReference>